<accession>A0A0P1MIT4</accession>
<dbReference type="SUPFAM" id="SSF56935">
    <property type="entry name" value="Porins"/>
    <property type="match status" value="1"/>
</dbReference>
<evidence type="ECO:0000256" key="4">
    <source>
        <dbReference type="RuleBase" id="RU003357"/>
    </source>
</evidence>
<accession>A0A0P1MI43</accession>
<evidence type="ECO:0000313" key="8">
    <source>
        <dbReference type="EMBL" id="CUS86507.1"/>
    </source>
</evidence>
<dbReference type="AlphaFoldDB" id="A0A0P1NZS8"/>
<dbReference type="Gene3D" id="2.60.40.1120">
    <property type="entry name" value="Carboxypeptidase-like, regulatory domain"/>
    <property type="match status" value="1"/>
</dbReference>
<feature type="domain" description="TonB-dependent receptor-like beta-barrel" evidence="6">
    <location>
        <begin position="426"/>
        <end position="870"/>
    </location>
</feature>
<dbReference type="GO" id="GO:0009279">
    <property type="term" value="C:cell outer membrane"/>
    <property type="evidence" value="ECO:0007669"/>
    <property type="project" value="UniProtKB-SubCell"/>
</dbReference>
<dbReference type="Proteomes" id="UP000182200">
    <property type="component" value="Unassembled WGS sequence"/>
</dbReference>
<dbReference type="RefSeq" id="WP_047133491.1">
    <property type="nucleotide sequence ID" value="NZ_CZVI01000011.1"/>
</dbReference>
<dbReference type="PANTHER" id="PTHR40980:SF5">
    <property type="entry name" value="TONB-DEPENDENT RECEPTOR"/>
    <property type="match status" value="1"/>
</dbReference>
<comment type="similarity">
    <text evidence="4">Belongs to the TonB-dependent receptor family.</text>
</comment>
<dbReference type="InterPro" id="IPR036942">
    <property type="entry name" value="Beta-barrel_TonB_sf"/>
</dbReference>
<organism evidence="9 10">
    <name type="scientific">Candidatus Kryptonium thompsonii</name>
    <dbReference type="NCBI Taxonomy" id="1633631"/>
    <lineage>
        <taxon>Bacteria</taxon>
        <taxon>Pseudomonadati</taxon>
        <taxon>Candidatus Kryptoniota</taxon>
        <taxon>Candidatus Kryptonium</taxon>
    </lineage>
</organism>
<evidence type="ECO:0000256" key="5">
    <source>
        <dbReference type="SAM" id="SignalP"/>
    </source>
</evidence>
<dbReference type="STRING" id="1633631.GCA_001442925_02278"/>
<dbReference type="PANTHER" id="PTHR40980">
    <property type="entry name" value="PLUG DOMAIN-CONTAINING PROTEIN"/>
    <property type="match status" value="1"/>
</dbReference>
<dbReference type="EMBL" id="FAOP01000013">
    <property type="protein sequence ID" value="CUU09137.1"/>
    <property type="molecule type" value="Genomic_DNA"/>
</dbReference>
<keyword evidence="2 4" id="KW-0472">Membrane</keyword>
<protein>
    <submittedName>
        <fullName evidence="9">TonB dependent receptor</fullName>
    </submittedName>
</protein>
<feature type="domain" description="TonB-dependent receptor plug" evidence="7">
    <location>
        <begin position="137"/>
        <end position="222"/>
    </location>
</feature>
<accession>A0A0N7MXU2</accession>
<keyword evidence="5" id="KW-0732">Signal</keyword>
<dbReference type="Pfam" id="PF07715">
    <property type="entry name" value="Plug"/>
    <property type="match status" value="1"/>
</dbReference>
<evidence type="ECO:0000256" key="2">
    <source>
        <dbReference type="ARBA" id="ARBA00023136"/>
    </source>
</evidence>
<dbReference type="EMBL" id="CZVI01000011">
    <property type="protein sequence ID" value="CUS86507.1"/>
    <property type="molecule type" value="Genomic_DNA"/>
</dbReference>
<evidence type="ECO:0000256" key="1">
    <source>
        <dbReference type="ARBA" id="ARBA00004442"/>
    </source>
</evidence>
<evidence type="ECO:0000256" key="3">
    <source>
        <dbReference type="ARBA" id="ARBA00023237"/>
    </source>
</evidence>
<accession>A0A0P1NZS8</accession>
<evidence type="ECO:0000313" key="11">
    <source>
        <dbReference type="Proteomes" id="UP000182200"/>
    </source>
</evidence>
<dbReference type="InterPro" id="IPR000531">
    <property type="entry name" value="Beta-barrel_TonB"/>
</dbReference>
<dbReference type="Gene3D" id="2.40.170.20">
    <property type="entry name" value="TonB-dependent receptor, beta-barrel domain"/>
    <property type="match status" value="1"/>
</dbReference>
<proteinExistence type="inferred from homology"/>
<evidence type="ECO:0000313" key="9">
    <source>
        <dbReference type="EMBL" id="CUU09137.1"/>
    </source>
</evidence>
<keyword evidence="11" id="KW-1185">Reference proteome</keyword>
<evidence type="ECO:0000259" key="6">
    <source>
        <dbReference type="Pfam" id="PF00593"/>
    </source>
</evidence>
<dbReference type="InterPro" id="IPR037066">
    <property type="entry name" value="Plug_dom_sf"/>
</dbReference>
<dbReference type="Proteomes" id="UP000182011">
    <property type="component" value="Unassembled WGS sequence"/>
</dbReference>
<keyword evidence="3" id="KW-0998">Cell outer membrane</keyword>
<dbReference type="Gene3D" id="2.170.130.10">
    <property type="entry name" value="TonB-dependent receptor, plug domain"/>
    <property type="match status" value="1"/>
</dbReference>
<dbReference type="InterPro" id="IPR012910">
    <property type="entry name" value="Plug_dom"/>
</dbReference>
<feature type="signal peptide" evidence="5">
    <location>
        <begin position="1"/>
        <end position="21"/>
    </location>
</feature>
<reference evidence="9 10" key="2">
    <citation type="submission" date="2015-11" db="EMBL/GenBank/DDBJ databases">
        <authorList>
            <person name="Zhang Y."/>
            <person name="Guo Z."/>
        </authorList>
    </citation>
    <scope>NUCLEOTIDE SEQUENCE [LARGE SCALE GENOMIC DNA]</scope>
    <source>
        <strain evidence="9">JGI-4</strain>
    </source>
</reference>
<dbReference type="SUPFAM" id="SSF49464">
    <property type="entry name" value="Carboxypeptidase regulatory domain-like"/>
    <property type="match status" value="1"/>
</dbReference>
<reference evidence="8 11" key="1">
    <citation type="submission" date="2015-11" db="EMBL/GenBank/DDBJ databases">
        <authorList>
            <person name="Varghese N."/>
        </authorList>
    </citation>
    <scope>NUCLEOTIDE SEQUENCE [LARGE SCALE GENOMIC DNA]</scope>
    <source>
        <strain evidence="8 11">JGI-8</strain>
    </source>
</reference>
<accession>A0A0S4NGK1</accession>
<dbReference type="InterPro" id="IPR008969">
    <property type="entry name" value="CarboxyPept-like_regulatory"/>
</dbReference>
<dbReference type="Pfam" id="PF13715">
    <property type="entry name" value="CarbopepD_reg_2"/>
    <property type="match status" value="1"/>
</dbReference>
<accession>A0A0N7MS56</accession>
<comment type="subcellular location">
    <subcellularLocation>
        <location evidence="1 4">Cell outer membrane</location>
    </subcellularLocation>
</comment>
<sequence length="901" mass="101919">MRKILLLVACFSFLLLNFSLAQFQISGKVIDSTTGEPLIGANVFIPELNRGTTTDFEGAFKINVSKSKVRVKVSYVGYKTIDTVVAVDKESVINFRMKPDVIELGKVEVTGSVKQDNISLKSFIATKQMSMGIFDGLSYEQIKLTTASTSSDLMAKIVGVSVKQGKFVNVRGVEERYSIATLNGSFLPSPEPDKKAFTFDLIPSGLVQSIKVVKTFSPDLPGNFSGGFIDIKTIEFSDSMINSTDLSVSTIPDVTFKKFFVYGMDRLNLFGTSAKQINGLPSDFPEDITKVPVEERNVYARSIKNLWSKNSFYNLPNFKTSFLSSGKLIFNGFNYSLGLIYEGFSHKRDFEVYEYEGDWSKRFEFGGSRVSREMRFAGLVDLKSRFLNQMIGFRGFAVGMFEDESAQMRGFQYTDQGAEQIHMAIRFNQRNLYFGQVYGENNFGSVNLKWQGSISSILNIEPDTRRLVYGRDMNDPNAKFAVILGPQANFKNGGILSSNLRDDVRELRTSVKFPLFGMDVKTGFDFWETKRNFEFRLIGVVVNLNGITDWRMFYLPADSIFIPENFKRNGFSLDEYKAGTNKYRAYDKNMASYLSLGIPFRLRSQIFNLATGFRVEMVKQNIYTKDFAGINEVLISKTYFDVLPAVEFKYSPTYTMNIKLSYSQTINKPELREISPFAYFDFYTQTSVRGDSSLRRALVFNYDLRFELFSLGEDMISVGIFHKHINSPIEKVIVSGSALGSERTFKNAKFANVSGLEVEFVKDVFGIKLIGNLTFSKSQVDVERTEGTIARKGRSLQGQAPYLANILLVYEKPHSRFNLSLSYNLTGPRVYDVATQYNDDIVEQARYQIDFKLGYRLSKSLNLNITGKNITARPIVLKQGGYLYQKISTIASISFGMNVKF</sequence>
<keyword evidence="4" id="KW-0798">TonB box</keyword>
<name>A0A0P1NZS8_9BACT</name>
<gene>
    <name evidence="9" type="ORF">JGI4_02285</name>
    <name evidence="8" type="ORF">JGI8_01002</name>
</gene>
<keyword evidence="9" id="KW-0675">Receptor</keyword>
<dbReference type="Pfam" id="PF00593">
    <property type="entry name" value="TonB_dep_Rec_b-barrel"/>
    <property type="match status" value="1"/>
</dbReference>
<evidence type="ECO:0000313" key="10">
    <source>
        <dbReference type="Proteomes" id="UP000182011"/>
    </source>
</evidence>
<feature type="chain" id="PRO_5010317719" evidence="5">
    <location>
        <begin position="22"/>
        <end position="901"/>
    </location>
</feature>
<evidence type="ECO:0000259" key="7">
    <source>
        <dbReference type="Pfam" id="PF07715"/>
    </source>
</evidence>